<gene>
    <name evidence="3" type="ORF">SUH3_19315</name>
</gene>
<dbReference type="EMBL" id="JAMD01000005">
    <property type="protein sequence ID" value="KEJ95663.1"/>
    <property type="molecule type" value="Genomic_DNA"/>
</dbReference>
<dbReference type="AlphaFoldDB" id="A0A073IZ73"/>
<dbReference type="GO" id="GO:0010181">
    <property type="term" value="F:FMN binding"/>
    <property type="evidence" value="ECO:0007669"/>
    <property type="project" value="InterPro"/>
</dbReference>
<dbReference type="PANTHER" id="PTHR30466:SF1">
    <property type="entry name" value="FMN REDUCTASE (NADH) RUTF"/>
    <property type="match status" value="1"/>
</dbReference>
<keyword evidence="1" id="KW-0560">Oxidoreductase</keyword>
<dbReference type="Pfam" id="PF01613">
    <property type="entry name" value="Flavin_Reduct"/>
    <property type="match status" value="1"/>
</dbReference>
<organism evidence="3 4">
    <name type="scientific">Pseudosulfitobacter pseudonitzschiae</name>
    <dbReference type="NCBI Taxonomy" id="1402135"/>
    <lineage>
        <taxon>Bacteria</taxon>
        <taxon>Pseudomonadati</taxon>
        <taxon>Pseudomonadota</taxon>
        <taxon>Alphaproteobacteria</taxon>
        <taxon>Rhodobacterales</taxon>
        <taxon>Roseobacteraceae</taxon>
        <taxon>Pseudosulfitobacter</taxon>
    </lineage>
</organism>
<sequence>MNAYDLIFAPGPDTDVPLRHAFGRFGTGVTVITTQSEIGPLGFTANSFSSVSLAPPLVLWSLSNTSRRHDAFAQAQHFSIHVLTDAQADMALHFAANGEGFDAYPHDIDAQGVPLLHGCLARFDCTHHASHPAGDHSIILGRVTQVATKATGAGLAFDQGQYGRFQPF</sequence>
<reference evidence="3 4" key="1">
    <citation type="submission" date="2014-01" db="EMBL/GenBank/DDBJ databases">
        <title>Sulfitobacter sp. H3 (MCCC 1A00686) Genome Sequencing.</title>
        <authorList>
            <person name="Lai Q."/>
            <person name="Hong Z."/>
        </authorList>
    </citation>
    <scope>NUCLEOTIDE SEQUENCE [LARGE SCALE GENOMIC DNA]</scope>
    <source>
        <strain evidence="3 4">H3</strain>
    </source>
</reference>
<comment type="caution">
    <text evidence="3">The sequence shown here is derived from an EMBL/GenBank/DDBJ whole genome shotgun (WGS) entry which is preliminary data.</text>
</comment>
<dbReference type="Proteomes" id="UP000027746">
    <property type="component" value="Unassembled WGS sequence"/>
</dbReference>
<dbReference type="GO" id="GO:0042602">
    <property type="term" value="F:riboflavin reductase (NADPH) activity"/>
    <property type="evidence" value="ECO:0007669"/>
    <property type="project" value="TreeGrafter"/>
</dbReference>
<dbReference type="PANTHER" id="PTHR30466">
    <property type="entry name" value="FLAVIN REDUCTASE"/>
    <property type="match status" value="1"/>
</dbReference>
<feature type="domain" description="Flavin reductase like" evidence="2">
    <location>
        <begin position="22"/>
        <end position="164"/>
    </location>
</feature>
<dbReference type="SUPFAM" id="SSF50475">
    <property type="entry name" value="FMN-binding split barrel"/>
    <property type="match status" value="1"/>
</dbReference>
<name>A0A073IZ73_9RHOB</name>
<evidence type="ECO:0000313" key="4">
    <source>
        <dbReference type="Proteomes" id="UP000027746"/>
    </source>
</evidence>
<dbReference type="InterPro" id="IPR002563">
    <property type="entry name" value="Flavin_Rdtase-like_dom"/>
</dbReference>
<dbReference type="InterPro" id="IPR012349">
    <property type="entry name" value="Split_barrel_FMN-bd"/>
</dbReference>
<evidence type="ECO:0000256" key="1">
    <source>
        <dbReference type="ARBA" id="ARBA00023002"/>
    </source>
</evidence>
<dbReference type="OrthoDB" id="9792858at2"/>
<evidence type="ECO:0000259" key="2">
    <source>
        <dbReference type="SMART" id="SM00903"/>
    </source>
</evidence>
<proteinExistence type="predicted"/>
<dbReference type="InterPro" id="IPR050268">
    <property type="entry name" value="NADH-dep_flavin_reductase"/>
</dbReference>
<keyword evidence="4" id="KW-1185">Reference proteome</keyword>
<protein>
    <submittedName>
        <fullName evidence="3">Flavin oxidoreductase</fullName>
    </submittedName>
</protein>
<accession>A0A073IZ73</accession>
<dbReference type="SMART" id="SM00903">
    <property type="entry name" value="Flavin_Reduct"/>
    <property type="match status" value="1"/>
</dbReference>
<dbReference type="Gene3D" id="2.30.110.10">
    <property type="entry name" value="Electron Transport, Fmn-binding Protein, Chain A"/>
    <property type="match status" value="1"/>
</dbReference>
<dbReference type="GO" id="GO:0006208">
    <property type="term" value="P:pyrimidine nucleobase catabolic process"/>
    <property type="evidence" value="ECO:0007669"/>
    <property type="project" value="TreeGrafter"/>
</dbReference>
<evidence type="ECO:0000313" key="3">
    <source>
        <dbReference type="EMBL" id="KEJ95663.1"/>
    </source>
</evidence>